<dbReference type="AlphaFoldDB" id="A0A517Z0S8"/>
<dbReference type="InterPro" id="IPR012902">
    <property type="entry name" value="N_methyl_site"/>
</dbReference>
<name>A0A517Z0S8_9PLAN</name>
<keyword evidence="2" id="KW-1133">Transmembrane helix</keyword>
<sequence length="374" mass="40376">MLASRSRRGFTLIELLVVIAIIAILIALLLPAVQQAREAARRTQCKNNMHQIALAIHNYHDIHGQFPPAAVHLNGHDPSGPFDTSSGYAQSGQGITYHAWGGRNKGWGATWVTMLLPQIDQAPLFNQYTFELPASDPVNHPVISTQLPSMTCPSQPRTNPRPSSGGGNMGEPYAKITYGLNNGTDEVNDGHDYGDFEERGICNTATFWGASIREIKDGTSQTLMLGEIITIDNTSDGRGTWGLAMGATFGGHGGDHNGGLRGNSGTPRFSRMLTPNKDPDTWGSWARDRSPYCDNGQRGNRRCNDRTGSSANNAKDVVHGCRSDHVGIANVALCDGSGRSVSENIDGGIWYALLSSLNATYDRRNPGEPTIGEF</sequence>
<dbReference type="InterPro" id="IPR045584">
    <property type="entry name" value="Pilin-like"/>
</dbReference>
<accession>A0A517Z0S8</accession>
<dbReference type="KEGG" id="mri:Mal4_03020"/>
<evidence type="ECO:0000259" key="3">
    <source>
        <dbReference type="Pfam" id="PF07596"/>
    </source>
</evidence>
<evidence type="ECO:0000313" key="5">
    <source>
        <dbReference type="Proteomes" id="UP000320496"/>
    </source>
</evidence>
<dbReference type="Pfam" id="PF07596">
    <property type="entry name" value="SBP_bac_10"/>
    <property type="match status" value="1"/>
</dbReference>
<dbReference type="Proteomes" id="UP000320496">
    <property type="component" value="Chromosome"/>
</dbReference>
<dbReference type="PROSITE" id="PS00409">
    <property type="entry name" value="PROKAR_NTER_METHYL"/>
    <property type="match status" value="1"/>
</dbReference>
<dbReference type="NCBIfam" id="TIGR02532">
    <property type="entry name" value="IV_pilin_GFxxxE"/>
    <property type="match status" value="1"/>
</dbReference>
<dbReference type="NCBIfam" id="TIGR04294">
    <property type="entry name" value="pre_pil_HX9DG"/>
    <property type="match status" value="1"/>
</dbReference>
<dbReference type="RefSeq" id="WP_145366727.1">
    <property type="nucleotide sequence ID" value="NZ_CP036275.1"/>
</dbReference>
<dbReference type="InterPro" id="IPR011453">
    <property type="entry name" value="DUF1559"/>
</dbReference>
<protein>
    <submittedName>
        <fullName evidence="4">Putative major pilin subunit</fullName>
    </submittedName>
</protein>
<dbReference type="Gene3D" id="3.30.700.10">
    <property type="entry name" value="Glycoprotein, Type 4 Pilin"/>
    <property type="match status" value="1"/>
</dbReference>
<feature type="transmembrane region" description="Helical" evidence="2">
    <location>
        <begin position="12"/>
        <end position="33"/>
    </location>
</feature>
<feature type="compositionally biased region" description="Polar residues" evidence="1">
    <location>
        <begin position="147"/>
        <end position="162"/>
    </location>
</feature>
<dbReference type="PANTHER" id="PTHR30093">
    <property type="entry name" value="GENERAL SECRETION PATHWAY PROTEIN G"/>
    <property type="match status" value="1"/>
</dbReference>
<feature type="region of interest" description="Disordered" evidence="1">
    <location>
        <begin position="147"/>
        <end position="170"/>
    </location>
</feature>
<dbReference type="OrthoDB" id="213634at2"/>
<organism evidence="4 5">
    <name type="scientific">Maioricimonas rarisocia</name>
    <dbReference type="NCBI Taxonomy" id="2528026"/>
    <lineage>
        <taxon>Bacteria</taxon>
        <taxon>Pseudomonadati</taxon>
        <taxon>Planctomycetota</taxon>
        <taxon>Planctomycetia</taxon>
        <taxon>Planctomycetales</taxon>
        <taxon>Planctomycetaceae</taxon>
        <taxon>Maioricimonas</taxon>
    </lineage>
</organism>
<dbReference type="SUPFAM" id="SSF54523">
    <property type="entry name" value="Pili subunits"/>
    <property type="match status" value="1"/>
</dbReference>
<evidence type="ECO:0000256" key="2">
    <source>
        <dbReference type="SAM" id="Phobius"/>
    </source>
</evidence>
<dbReference type="InterPro" id="IPR027558">
    <property type="entry name" value="Pre_pil_HX9DG_C"/>
</dbReference>
<feature type="region of interest" description="Disordered" evidence="1">
    <location>
        <begin position="264"/>
        <end position="283"/>
    </location>
</feature>
<evidence type="ECO:0000313" key="4">
    <source>
        <dbReference type="EMBL" id="QDU36019.1"/>
    </source>
</evidence>
<gene>
    <name evidence="4" type="ORF">Mal4_03020</name>
</gene>
<keyword evidence="5" id="KW-1185">Reference proteome</keyword>
<keyword evidence="2" id="KW-0472">Membrane</keyword>
<reference evidence="4 5" key="1">
    <citation type="submission" date="2019-02" db="EMBL/GenBank/DDBJ databases">
        <title>Deep-cultivation of Planctomycetes and their phenomic and genomic characterization uncovers novel biology.</title>
        <authorList>
            <person name="Wiegand S."/>
            <person name="Jogler M."/>
            <person name="Boedeker C."/>
            <person name="Pinto D."/>
            <person name="Vollmers J."/>
            <person name="Rivas-Marin E."/>
            <person name="Kohn T."/>
            <person name="Peeters S.H."/>
            <person name="Heuer A."/>
            <person name="Rast P."/>
            <person name="Oberbeckmann S."/>
            <person name="Bunk B."/>
            <person name="Jeske O."/>
            <person name="Meyerdierks A."/>
            <person name="Storesund J.E."/>
            <person name="Kallscheuer N."/>
            <person name="Luecker S."/>
            <person name="Lage O.M."/>
            <person name="Pohl T."/>
            <person name="Merkel B.J."/>
            <person name="Hornburger P."/>
            <person name="Mueller R.-W."/>
            <person name="Bruemmer F."/>
            <person name="Labrenz M."/>
            <person name="Spormann A.M."/>
            <person name="Op den Camp H."/>
            <person name="Overmann J."/>
            <person name="Amann R."/>
            <person name="Jetten M.S.M."/>
            <person name="Mascher T."/>
            <person name="Medema M.H."/>
            <person name="Devos D.P."/>
            <person name="Kaster A.-K."/>
            <person name="Ovreas L."/>
            <person name="Rohde M."/>
            <person name="Galperin M.Y."/>
            <person name="Jogler C."/>
        </authorList>
    </citation>
    <scope>NUCLEOTIDE SEQUENCE [LARGE SCALE GENOMIC DNA]</scope>
    <source>
        <strain evidence="4 5">Mal4</strain>
    </source>
</reference>
<dbReference type="EMBL" id="CP036275">
    <property type="protein sequence ID" value="QDU36019.1"/>
    <property type="molecule type" value="Genomic_DNA"/>
</dbReference>
<proteinExistence type="predicted"/>
<evidence type="ECO:0000256" key="1">
    <source>
        <dbReference type="SAM" id="MobiDB-lite"/>
    </source>
</evidence>
<dbReference type="Pfam" id="PF07963">
    <property type="entry name" value="N_methyl"/>
    <property type="match status" value="1"/>
</dbReference>
<keyword evidence="2" id="KW-0812">Transmembrane</keyword>
<feature type="domain" description="DUF1559" evidence="3">
    <location>
        <begin position="34"/>
        <end position="347"/>
    </location>
</feature>
<dbReference type="PANTHER" id="PTHR30093:SF2">
    <property type="entry name" value="TYPE II SECRETION SYSTEM PROTEIN H"/>
    <property type="match status" value="1"/>
</dbReference>